<sequence>MAAGQYDIYIEQGATFTREIEWLQSDNTTPVDLTGYTARMQVRKTAKSPIVVADLSTGNGRISLTPALGKIKLMLTATETASLKDGEYVYDLELQSGTGVVERLLQGTFTINAEVTR</sequence>
<dbReference type="AlphaFoldDB" id="A0A9P1NQH8"/>
<dbReference type="Proteomes" id="UP000007319">
    <property type="component" value="Plasmid AZOBR_p2"/>
</dbReference>
<evidence type="ECO:0000313" key="1">
    <source>
        <dbReference type="EMBL" id="CCD02014.1"/>
    </source>
</evidence>
<dbReference type="EMBL" id="HE577329">
    <property type="protein sequence ID" value="CCD02014.1"/>
    <property type="molecule type" value="Genomic_DNA"/>
</dbReference>
<keyword evidence="1" id="KW-0614">Plasmid</keyword>
<dbReference type="RefSeq" id="WP_014242348.1">
    <property type="nucleotide sequence ID" value="NC_016618.1"/>
</dbReference>
<dbReference type="KEGG" id="abs:AZOBR_p270210"/>
<accession>A0A9P1NQH8</accession>
<evidence type="ECO:0000313" key="2">
    <source>
        <dbReference type="Proteomes" id="UP000007319"/>
    </source>
</evidence>
<gene>
    <name evidence="1" type="ORF">AZOBR_p270210</name>
</gene>
<geneLocation type="plasmid" evidence="1 2">
    <name>AZOBR_p2</name>
</geneLocation>
<organism evidence="1 2">
    <name type="scientific">Azospirillum baldaniorum</name>
    <dbReference type="NCBI Taxonomy" id="1064539"/>
    <lineage>
        <taxon>Bacteria</taxon>
        <taxon>Pseudomonadati</taxon>
        <taxon>Pseudomonadota</taxon>
        <taxon>Alphaproteobacteria</taxon>
        <taxon>Rhodospirillales</taxon>
        <taxon>Azospirillaceae</taxon>
        <taxon>Azospirillum</taxon>
    </lineage>
</organism>
<reference evidence="1 2" key="1">
    <citation type="journal article" date="2011" name="PLoS Genet.">
        <title>Azospirillum genomes reveal transition of bacteria from aquatic to terrestrial environments.</title>
        <authorList>
            <person name="Wisniewski-Dye F."/>
            <person name="Borziak K."/>
            <person name="Khalsa-Moyers G."/>
            <person name="Alexandre G."/>
            <person name="Sukharnikov L.O."/>
            <person name="Wuichet K."/>
            <person name="Hurst G.B."/>
            <person name="McDonald W.H."/>
            <person name="Robertson J.S."/>
            <person name="Barbe V."/>
            <person name="Calteau A."/>
            <person name="Rouy Z."/>
            <person name="Mangenot S."/>
            <person name="Prigent-Combaret C."/>
            <person name="Normand P."/>
            <person name="Boyer M."/>
            <person name="Siguier P."/>
            <person name="Dessaux Y."/>
            <person name="Elmerich C."/>
            <person name="Condemine G."/>
            <person name="Krishnen G."/>
            <person name="Kennedy I."/>
            <person name="Paterson A.H."/>
            <person name="Gonzalez V."/>
            <person name="Mavingui P."/>
            <person name="Zhulin I.B."/>
        </authorList>
    </citation>
    <scope>NUCLEOTIDE SEQUENCE [LARGE SCALE GENOMIC DNA]</scope>
    <source>
        <strain evidence="1 2">Sp245</strain>
    </source>
</reference>
<keyword evidence="2" id="KW-1185">Reference proteome</keyword>
<name>A0A9P1NQH8_9PROT</name>
<proteinExistence type="predicted"/>
<protein>
    <submittedName>
        <fullName evidence="1">Uncharacterized protein</fullName>
    </submittedName>
</protein>